<dbReference type="InterPro" id="IPR039989">
    <property type="entry name" value="NUDT9"/>
</dbReference>
<dbReference type="PANTHER" id="PTHR13030:SF13">
    <property type="entry name" value="NUDIX HYDROLASE DOMAIN-CONTAINING PROTEIN"/>
    <property type="match status" value="1"/>
</dbReference>
<protein>
    <submittedName>
        <fullName evidence="3">Transient receptor potential cation channel subfamily M member 2</fullName>
    </submittedName>
</protein>
<proteinExistence type="predicted"/>
<dbReference type="Pfam" id="PF25969">
    <property type="entry name" value="NUDT9_N"/>
    <property type="match status" value="1"/>
</dbReference>
<feature type="transmembrane region" description="Helical" evidence="1">
    <location>
        <begin position="75"/>
        <end position="100"/>
    </location>
</feature>
<accession>A0AAV4JPH3</accession>
<reference evidence="3 4" key="1">
    <citation type="journal article" date="2021" name="Elife">
        <title>Chloroplast acquisition without the gene transfer in kleptoplastic sea slugs, Plakobranchus ocellatus.</title>
        <authorList>
            <person name="Maeda T."/>
            <person name="Takahashi S."/>
            <person name="Yoshida T."/>
            <person name="Shimamura S."/>
            <person name="Takaki Y."/>
            <person name="Nagai Y."/>
            <person name="Toyoda A."/>
            <person name="Suzuki Y."/>
            <person name="Arimoto A."/>
            <person name="Ishii H."/>
            <person name="Satoh N."/>
            <person name="Nishiyama T."/>
            <person name="Hasebe M."/>
            <person name="Maruyama T."/>
            <person name="Minagawa J."/>
            <person name="Obokata J."/>
            <person name="Shigenobu S."/>
        </authorList>
    </citation>
    <scope>NUCLEOTIDE SEQUENCE [LARGE SCALE GENOMIC DNA]</scope>
</reference>
<dbReference type="GO" id="GO:0047631">
    <property type="term" value="F:ADP-ribose diphosphatase activity"/>
    <property type="evidence" value="ECO:0007669"/>
    <property type="project" value="InterPro"/>
</dbReference>
<evidence type="ECO:0000313" key="4">
    <source>
        <dbReference type="Proteomes" id="UP000762676"/>
    </source>
</evidence>
<keyword evidence="1" id="KW-0472">Membrane</keyword>
<keyword evidence="1" id="KW-1133">Transmembrane helix</keyword>
<dbReference type="PANTHER" id="PTHR13030">
    <property type="entry name" value="NUDIX HYDROLASE"/>
    <property type="match status" value="1"/>
</dbReference>
<feature type="signal peptide" evidence="2">
    <location>
        <begin position="1"/>
        <end position="21"/>
    </location>
</feature>
<dbReference type="Proteomes" id="UP000762676">
    <property type="component" value="Unassembled WGS sequence"/>
</dbReference>
<evidence type="ECO:0000256" key="2">
    <source>
        <dbReference type="SAM" id="SignalP"/>
    </source>
</evidence>
<evidence type="ECO:0000256" key="1">
    <source>
        <dbReference type="SAM" id="Phobius"/>
    </source>
</evidence>
<keyword evidence="3" id="KW-0675">Receptor</keyword>
<dbReference type="AlphaFoldDB" id="A0AAV4JPH3"/>
<name>A0AAV4JPH3_9GAST</name>
<sequence>MVIMMMLMVMVIKMMRSYLEAIGDVIRCTVVLNNIYTNCLVLTGLESINTFGNCPPKTLAAFVLRRLESCPHASVAGYVVVILYIMVTRLIFYILMFAMFSDTINRTQDRSVELWKYQFQSIVTEFESRPVIPPPLNIITYPFRLSYFLGNVAMEIMLEYCPCCSEEEVRKDQFTAIPYNQWKSYLVQISREAEEKEDKVNDVIIALEEESATQQVAIKHLTDHLVQIERHQTVTAIYLEDLKKKLEILDPKTRVHFQHGREQKIHEFARMTPYPGTDFHRFLLLDKDVPWEIPYEAYDPGTYSKPVEEFPAEEQPFVDIDILNLPMVGGFYLTPQGLIQQGADMDSVVAEVSLHASPLDIAYNTVQTISLPTGQEVAVDRRSYMVDKNDQPLQYDVDTSGVPINPMGRTGLRGRGQLHHWGPNHLIKAVISRYTPAANTSGTSANQPQTMEILVRTSPEGGGISLIGGPVRHGKTAYSTLCDIMTEIYPDSTADHGPNADQEEMIHTFSKFASNTYGKKSKAAFATYGYSAFLVYRGYEDSQLNTDNAWQEVEFFNFHYKHRDNFNSCSKGVRRIKKI</sequence>
<organism evidence="3 4">
    <name type="scientific">Elysia marginata</name>
    <dbReference type="NCBI Taxonomy" id="1093978"/>
    <lineage>
        <taxon>Eukaryota</taxon>
        <taxon>Metazoa</taxon>
        <taxon>Spiralia</taxon>
        <taxon>Lophotrochozoa</taxon>
        <taxon>Mollusca</taxon>
        <taxon>Gastropoda</taxon>
        <taxon>Heterobranchia</taxon>
        <taxon>Euthyneura</taxon>
        <taxon>Panpulmonata</taxon>
        <taxon>Sacoglossa</taxon>
        <taxon>Placobranchoidea</taxon>
        <taxon>Plakobranchidae</taxon>
        <taxon>Elysia</taxon>
    </lineage>
</organism>
<evidence type="ECO:0000313" key="3">
    <source>
        <dbReference type="EMBL" id="GFS24677.1"/>
    </source>
</evidence>
<keyword evidence="2" id="KW-0732">Signal</keyword>
<feature type="chain" id="PRO_5043819999" evidence="2">
    <location>
        <begin position="22"/>
        <end position="579"/>
    </location>
</feature>
<gene>
    <name evidence="3" type="ORF">ElyMa_005163300</name>
</gene>
<keyword evidence="4" id="KW-1185">Reference proteome</keyword>
<keyword evidence="1" id="KW-0812">Transmembrane</keyword>
<dbReference type="EMBL" id="BMAT01010352">
    <property type="protein sequence ID" value="GFS24677.1"/>
    <property type="molecule type" value="Genomic_DNA"/>
</dbReference>
<comment type="caution">
    <text evidence="3">The sequence shown here is derived from an EMBL/GenBank/DDBJ whole genome shotgun (WGS) entry which is preliminary data.</text>
</comment>
<dbReference type="Gene3D" id="3.90.79.10">
    <property type="entry name" value="Nucleoside Triphosphate Pyrophosphohydrolase"/>
    <property type="match status" value="1"/>
</dbReference>